<keyword evidence="5" id="KW-1185">Reference proteome</keyword>
<dbReference type="PRINTS" id="PR00081">
    <property type="entry name" value="GDHRDH"/>
</dbReference>
<proteinExistence type="inferred from homology"/>
<comment type="similarity">
    <text evidence="1 3">Belongs to the short-chain dehydrogenases/reductases (SDR) family.</text>
</comment>
<dbReference type="GO" id="GO:0004806">
    <property type="term" value="F:triacylglycerol lipase activity"/>
    <property type="evidence" value="ECO:0007669"/>
    <property type="project" value="TreeGrafter"/>
</dbReference>
<dbReference type="SUPFAM" id="SSF51735">
    <property type="entry name" value="NAD(P)-binding Rossmann-fold domains"/>
    <property type="match status" value="1"/>
</dbReference>
<dbReference type="PRINTS" id="PR00080">
    <property type="entry name" value="SDRFAMILY"/>
</dbReference>
<dbReference type="GO" id="GO:0006654">
    <property type="term" value="P:phosphatidic acid biosynthetic process"/>
    <property type="evidence" value="ECO:0007669"/>
    <property type="project" value="TreeGrafter"/>
</dbReference>
<dbReference type="OrthoDB" id="2102561at2759"/>
<dbReference type="Proteomes" id="UP000772434">
    <property type="component" value="Unassembled WGS sequence"/>
</dbReference>
<dbReference type="Gene3D" id="3.40.50.720">
    <property type="entry name" value="NAD(P)-binding Rossmann-like Domain"/>
    <property type="match status" value="1"/>
</dbReference>
<sequence length="309" mass="34253">MVTGGVKSNIARPRSMPENSLYKPMEDLYLKKRLNMSQENAMPTTQYAQEVAKEVLKPKSSVWFWIANLSSVAWFADRFIPQSLLTAIVAKRFGLDTFAARIASSNPPKSIASGKKSVLITGCSTGGIGHALAKEFYSRGHRVFATARRLESMSELDSLGITVLELDVTNVESIRQARDKIASIMDGKLDILVNNATMALVDEDFDAARDMFAVNVFAVISMVQEFLPLLRASGDGRVAQVESINSIFPVPFWGVYNSSKAKLHALSNTMRAELEPFKYVSSVCSSVYQGHQLDYWRGQNQYCKTIIST</sequence>
<dbReference type="EMBL" id="JADNRY010000087">
    <property type="protein sequence ID" value="KAF9066492.1"/>
    <property type="molecule type" value="Genomic_DNA"/>
</dbReference>
<reference evidence="4" key="1">
    <citation type="submission" date="2020-11" db="EMBL/GenBank/DDBJ databases">
        <authorList>
            <consortium name="DOE Joint Genome Institute"/>
            <person name="Ahrendt S."/>
            <person name="Riley R."/>
            <person name="Andreopoulos W."/>
            <person name="Labutti K."/>
            <person name="Pangilinan J."/>
            <person name="Ruiz-Duenas F.J."/>
            <person name="Barrasa J.M."/>
            <person name="Sanchez-Garcia M."/>
            <person name="Camarero S."/>
            <person name="Miyauchi S."/>
            <person name="Serrano A."/>
            <person name="Linde D."/>
            <person name="Babiker R."/>
            <person name="Drula E."/>
            <person name="Ayuso-Fernandez I."/>
            <person name="Pacheco R."/>
            <person name="Padilla G."/>
            <person name="Ferreira P."/>
            <person name="Barriuso J."/>
            <person name="Kellner H."/>
            <person name="Castanera R."/>
            <person name="Alfaro M."/>
            <person name="Ramirez L."/>
            <person name="Pisabarro A.G."/>
            <person name="Kuo A."/>
            <person name="Tritt A."/>
            <person name="Lipzen A."/>
            <person name="He G."/>
            <person name="Yan M."/>
            <person name="Ng V."/>
            <person name="Cullen D."/>
            <person name="Martin F."/>
            <person name="Rosso M.-N."/>
            <person name="Henrissat B."/>
            <person name="Hibbett D."/>
            <person name="Martinez A.T."/>
            <person name="Grigoriev I.V."/>
        </authorList>
    </citation>
    <scope>NUCLEOTIDE SEQUENCE</scope>
    <source>
        <strain evidence="4">AH 40177</strain>
    </source>
</reference>
<evidence type="ECO:0000256" key="2">
    <source>
        <dbReference type="ARBA" id="ARBA00023002"/>
    </source>
</evidence>
<accession>A0A9P5PQ27</accession>
<comment type="caution">
    <text evidence="4">The sequence shown here is derived from an EMBL/GenBank/DDBJ whole genome shotgun (WGS) entry which is preliminary data.</text>
</comment>
<dbReference type="AlphaFoldDB" id="A0A9P5PQ27"/>
<organism evidence="4 5">
    <name type="scientific">Rhodocollybia butyracea</name>
    <dbReference type="NCBI Taxonomy" id="206335"/>
    <lineage>
        <taxon>Eukaryota</taxon>
        <taxon>Fungi</taxon>
        <taxon>Dikarya</taxon>
        <taxon>Basidiomycota</taxon>
        <taxon>Agaricomycotina</taxon>
        <taxon>Agaricomycetes</taxon>
        <taxon>Agaricomycetidae</taxon>
        <taxon>Agaricales</taxon>
        <taxon>Marasmiineae</taxon>
        <taxon>Omphalotaceae</taxon>
        <taxon>Rhodocollybia</taxon>
    </lineage>
</organism>
<dbReference type="PANTHER" id="PTHR44169:SF6">
    <property type="entry name" value="NADPH-DEPENDENT 1-ACYLDIHYDROXYACETONE PHOSPHATE REDUCTASE"/>
    <property type="match status" value="1"/>
</dbReference>
<dbReference type="GO" id="GO:0000140">
    <property type="term" value="F:acylglycerone-phosphate reductase (NADP+) activity"/>
    <property type="evidence" value="ECO:0007669"/>
    <property type="project" value="TreeGrafter"/>
</dbReference>
<evidence type="ECO:0000313" key="5">
    <source>
        <dbReference type="Proteomes" id="UP000772434"/>
    </source>
</evidence>
<evidence type="ECO:0000256" key="3">
    <source>
        <dbReference type="RuleBase" id="RU000363"/>
    </source>
</evidence>
<evidence type="ECO:0000313" key="4">
    <source>
        <dbReference type="EMBL" id="KAF9066492.1"/>
    </source>
</evidence>
<name>A0A9P5PQ27_9AGAR</name>
<gene>
    <name evidence="4" type="ORF">BDP27DRAFT_1330620</name>
</gene>
<keyword evidence="2" id="KW-0560">Oxidoreductase</keyword>
<dbReference type="PANTHER" id="PTHR44169">
    <property type="entry name" value="NADPH-DEPENDENT 1-ACYLDIHYDROXYACETONE PHOSPHATE REDUCTASE"/>
    <property type="match status" value="1"/>
</dbReference>
<dbReference type="Pfam" id="PF00106">
    <property type="entry name" value="adh_short"/>
    <property type="match status" value="1"/>
</dbReference>
<dbReference type="InterPro" id="IPR002347">
    <property type="entry name" value="SDR_fam"/>
</dbReference>
<evidence type="ECO:0000256" key="1">
    <source>
        <dbReference type="ARBA" id="ARBA00006484"/>
    </source>
</evidence>
<dbReference type="GO" id="GO:0019433">
    <property type="term" value="P:triglyceride catabolic process"/>
    <property type="evidence" value="ECO:0007669"/>
    <property type="project" value="TreeGrafter"/>
</dbReference>
<dbReference type="InterPro" id="IPR036291">
    <property type="entry name" value="NAD(P)-bd_dom_sf"/>
</dbReference>
<dbReference type="GO" id="GO:0005811">
    <property type="term" value="C:lipid droplet"/>
    <property type="evidence" value="ECO:0007669"/>
    <property type="project" value="TreeGrafter"/>
</dbReference>
<dbReference type="GO" id="GO:0005783">
    <property type="term" value="C:endoplasmic reticulum"/>
    <property type="evidence" value="ECO:0007669"/>
    <property type="project" value="TreeGrafter"/>
</dbReference>
<protein>
    <submittedName>
        <fullName evidence="4">NAD-P-binding protein</fullName>
    </submittedName>
</protein>